<evidence type="ECO:0000313" key="1">
    <source>
        <dbReference type="EMBL" id="QEE21127.1"/>
    </source>
</evidence>
<proteinExistence type="predicted"/>
<sequence>MSESRSHKRHKRYRSFYLAVVVGLAAFALSAIFVSAQAITVGSIAFFIVYLVMALRNFPGMSPKFLKLHAAESDAPVMLIFGATLVVVGTAVFSLFQLINSGGANDVFRLTGAVLAVILGWFMVHAMAAHHYAYEFYAVPQAKSDNDDADAVVGGLDFPTGKEPGGTSFLYFSFVIGMTAQVADVAITSVHMQRLVALHGIFSFFFNTLIIAATVNLVVNLGS</sequence>
<organism evidence="1 2">
    <name type="scientific">Paradevosia tibetensis</name>
    <dbReference type="NCBI Taxonomy" id="1447062"/>
    <lineage>
        <taxon>Bacteria</taxon>
        <taxon>Pseudomonadati</taxon>
        <taxon>Pseudomonadota</taxon>
        <taxon>Alphaproteobacteria</taxon>
        <taxon>Hyphomicrobiales</taxon>
        <taxon>Devosiaceae</taxon>
        <taxon>Paradevosia</taxon>
    </lineage>
</organism>
<dbReference type="Proteomes" id="UP000321062">
    <property type="component" value="Chromosome"/>
</dbReference>
<name>A0A5B9DPI8_9HYPH</name>
<dbReference type="OrthoDB" id="64737at2"/>
<dbReference type="AlphaFoldDB" id="A0A5B9DPI8"/>
<dbReference type="RefSeq" id="WP_147656348.1">
    <property type="nucleotide sequence ID" value="NZ_BMFM01000001.1"/>
</dbReference>
<reference evidence="1 2" key="1">
    <citation type="journal article" date="2015" name="Int. J. Syst. Evol. Microbiol.">
        <title>Youhaiella tibetensis gen. nov., sp. nov., isolated from subsurface sediment.</title>
        <authorList>
            <person name="Wang Y.X."/>
            <person name="Huang F.Q."/>
            <person name="Nogi Y."/>
            <person name="Pang S.J."/>
            <person name="Wang P.K."/>
            <person name="Lv J."/>
        </authorList>
    </citation>
    <scope>NUCLEOTIDE SEQUENCE [LARGE SCALE GENOMIC DNA]</scope>
    <source>
        <strain evidence="2">fig4</strain>
    </source>
</reference>
<evidence type="ECO:0000313" key="2">
    <source>
        <dbReference type="Proteomes" id="UP000321062"/>
    </source>
</evidence>
<dbReference type="Pfam" id="PF07077">
    <property type="entry name" value="DUF1345"/>
    <property type="match status" value="1"/>
</dbReference>
<protein>
    <submittedName>
        <fullName evidence="1">DUF1345 domain-containing protein</fullName>
    </submittedName>
</protein>
<dbReference type="KEGG" id="yti:FNA67_13505"/>
<dbReference type="EMBL" id="CP041690">
    <property type="protein sequence ID" value="QEE21127.1"/>
    <property type="molecule type" value="Genomic_DNA"/>
</dbReference>
<gene>
    <name evidence="1" type="ORF">FNA67_13505</name>
</gene>
<dbReference type="InterPro" id="IPR009781">
    <property type="entry name" value="DUF1345"/>
</dbReference>
<keyword evidence="2" id="KW-1185">Reference proteome</keyword>
<accession>A0A5B9DPI8</accession>